<reference evidence="6 7" key="1">
    <citation type="submission" date="2018-09" db="EMBL/GenBank/DDBJ databases">
        <title>Complete genome sequence of Euzebya sp. DY32-46 isolated from seawater of Pacific Ocean.</title>
        <authorList>
            <person name="Xu L."/>
            <person name="Wu Y.-H."/>
            <person name="Xu X.-W."/>
        </authorList>
    </citation>
    <scope>NUCLEOTIDE SEQUENCE [LARGE SCALE GENOMIC DNA]</scope>
    <source>
        <strain evidence="6 7">DY32-46</strain>
    </source>
</reference>
<dbReference type="Pfam" id="PF06271">
    <property type="entry name" value="RDD"/>
    <property type="match status" value="1"/>
</dbReference>
<sequence>MGPWVLTLPITALGLVSGNGTGEWLVIGLAALVNLPLELRTGQSAGKWLAGLRLAGADGQPLTAGAVLRRFGVRWAPLMVNALLLGPLWVPMAAWAAMALPSVVDREGRAVHDLLAGTIVTGAPSSALIRAETPVRGVAVMPGWGAASILGRRRP</sequence>
<keyword evidence="7" id="KW-1185">Reference proteome</keyword>
<keyword evidence="3" id="KW-1133">Transmembrane helix</keyword>
<feature type="domain" description="RDD" evidence="5">
    <location>
        <begin position="26"/>
        <end position="117"/>
    </location>
</feature>
<gene>
    <name evidence="6" type="ORF">DVS28_a1561</name>
</gene>
<evidence type="ECO:0000256" key="3">
    <source>
        <dbReference type="ARBA" id="ARBA00022989"/>
    </source>
</evidence>
<evidence type="ECO:0000256" key="4">
    <source>
        <dbReference type="ARBA" id="ARBA00023136"/>
    </source>
</evidence>
<dbReference type="AlphaFoldDB" id="A0A346XVK7"/>
<dbReference type="GO" id="GO:0016020">
    <property type="term" value="C:membrane"/>
    <property type="evidence" value="ECO:0007669"/>
    <property type="project" value="UniProtKB-SubCell"/>
</dbReference>
<dbReference type="EMBL" id="CP031165">
    <property type="protein sequence ID" value="AXV06254.1"/>
    <property type="molecule type" value="Genomic_DNA"/>
</dbReference>
<organism evidence="6 7">
    <name type="scientific">Euzebya pacifica</name>
    <dbReference type="NCBI Taxonomy" id="1608957"/>
    <lineage>
        <taxon>Bacteria</taxon>
        <taxon>Bacillati</taxon>
        <taxon>Actinomycetota</taxon>
        <taxon>Nitriliruptoria</taxon>
        <taxon>Euzebyales</taxon>
    </lineage>
</organism>
<protein>
    <recommendedName>
        <fullName evidence="5">RDD domain-containing protein</fullName>
    </recommendedName>
</protein>
<dbReference type="Proteomes" id="UP000264006">
    <property type="component" value="Chromosome"/>
</dbReference>
<dbReference type="KEGG" id="euz:DVS28_a1561"/>
<accession>A0A346XVK7</accession>
<evidence type="ECO:0000256" key="1">
    <source>
        <dbReference type="ARBA" id="ARBA00004141"/>
    </source>
</evidence>
<evidence type="ECO:0000313" key="7">
    <source>
        <dbReference type="Proteomes" id="UP000264006"/>
    </source>
</evidence>
<evidence type="ECO:0000256" key="2">
    <source>
        <dbReference type="ARBA" id="ARBA00022692"/>
    </source>
</evidence>
<evidence type="ECO:0000313" key="6">
    <source>
        <dbReference type="EMBL" id="AXV06254.1"/>
    </source>
</evidence>
<proteinExistence type="predicted"/>
<name>A0A346XVK7_9ACTN</name>
<dbReference type="InterPro" id="IPR010432">
    <property type="entry name" value="RDD"/>
</dbReference>
<keyword evidence="4" id="KW-0472">Membrane</keyword>
<keyword evidence="2" id="KW-0812">Transmembrane</keyword>
<comment type="subcellular location">
    <subcellularLocation>
        <location evidence="1">Membrane</location>
        <topology evidence="1">Multi-pass membrane protein</topology>
    </subcellularLocation>
</comment>
<evidence type="ECO:0000259" key="5">
    <source>
        <dbReference type="Pfam" id="PF06271"/>
    </source>
</evidence>